<name>A0A6S7HTS6_PARCT</name>
<dbReference type="Proteomes" id="UP001152795">
    <property type="component" value="Unassembled WGS sequence"/>
</dbReference>
<dbReference type="AlphaFoldDB" id="A0A6S7HTS6"/>
<dbReference type="EMBL" id="CACRXK020005947">
    <property type="protein sequence ID" value="CAB4007887.1"/>
    <property type="molecule type" value="Genomic_DNA"/>
</dbReference>
<accession>A0A6S7HTS6</accession>
<dbReference type="InterPro" id="IPR011333">
    <property type="entry name" value="SKP1/BTB/POZ_sf"/>
</dbReference>
<gene>
    <name evidence="1" type="ORF">PACLA_8A067855</name>
</gene>
<dbReference type="PANTHER" id="PTHR22744">
    <property type="entry name" value="HELIX LOOP HELIX PROTEIN 21-RELATED"/>
    <property type="match status" value="1"/>
</dbReference>
<dbReference type="OrthoDB" id="6018035at2759"/>
<comment type="caution">
    <text evidence="1">The sequence shown here is derived from an EMBL/GenBank/DDBJ whole genome shotgun (WGS) entry which is preliminary data.</text>
</comment>
<dbReference type="PROSITE" id="PS50097">
    <property type="entry name" value="BTB"/>
    <property type="match status" value="1"/>
</dbReference>
<dbReference type="InterPro" id="IPR000210">
    <property type="entry name" value="BTB/POZ_dom"/>
</dbReference>
<keyword evidence="2" id="KW-1185">Reference proteome</keyword>
<dbReference type="Gene3D" id="3.30.710.10">
    <property type="entry name" value="Potassium Channel Kv1.1, Chain A"/>
    <property type="match status" value="1"/>
</dbReference>
<dbReference type="SUPFAM" id="SSF54695">
    <property type="entry name" value="POZ domain"/>
    <property type="match status" value="1"/>
</dbReference>
<dbReference type="SMART" id="SM00225">
    <property type="entry name" value="BTB"/>
    <property type="match status" value="1"/>
</dbReference>
<evidence type="ECO:0000313" key="2">
    <source>
        <dbReference type="Proteomes" id="UP001152795"/>
    </source>
</evidence>
<evidence type="ECO:0000313" key="1">
    <source>
        <dbReference type="EMBL" id="CAB4007887.1"/>
    </source>
</evidence>
<dbReference type="PANTHER" id="PTHR22744:SF17">
    <property type="entry name" value="BTB DOMAIN-CONTAINING PROTEIN"/>
    <property type="match status" value="1"/>
</dbReference>
<protein>
    <submittedName>
        <fullName evidence="1">Kelch 40a</fullName>
    </submittedName>
</protein>
<dbReference type="CDD" id="cd18186">
    <property type="entry name" value="BTB_POZ_ZBTB_KLHL-like"/>
    <property type="match status" value="1"/>
</dbReference>
<dbReference type="Pfam" id="PF00651">
    <property type="entry name" value="BTB"/>
    <property type="match status" value="1"/>
</dbReference>
<organism evidence="1 2">
    <name type="scientific">Paramuricea clavata</name>
    <name type="common">Red gorgonian</name>
    <name type="synonym">Violescent sea-whip</name>
    <dbReference type="NCBI Taxonomy" id="317549"/>
    <lineage>
        <taxon>Eukaryota</taxon>
        <taxon>Metazoa</taxon>
        <taxon>Cnidaria</taxon>
        <taxon>Anthozoa</taxon>
        <taxon>Octocorallia</taxon>
        <taxon>Malacalcyonacea</taxon>
        <taxon>Plexauridae</taxon>
        <taxon>Paramuricea</taxon>
    </lineage>
</organism>
<reference evidence="1" key="1">
    <citation type="submission" date="2020-04" db="EMBL/GenBank/DDBJ databases">
        <authorList>
            <person name="Alioto T."/>
            <person name="Alioto T."/>
            <person name="Gomez Garrido J."/>
        </authorList>
    </citation>
    <scope>NUCLEOTIDE SEQUENCE</scope>
    <source>
        <strain evidence="1">A484AB</strain>
    </source>
</reference>
<sequence length="290" mass="33772">MEDIGKDNDKDSRKVNIFSQPWNDSDVVLVVEDNEFRVHRSILSLQSPVFKAMFNGNFKDATEKKIELKDDKYEAMLLFLQLLYPPNMLDENKGNVDINDENVLQILEVADKYTAINVIKQCMRETGRLKPENTMRLLPYASRHELPLEKIFKVIARRISMDELETFSSQLGDDSVYIKTLETKCRLQENVAKRAHTMMLYLLQKYVAAEMAKDREKKSVSCVRHKSLDVENFKEARKCENCLEAYKKRFIDKYVYPNTYSFAEKKSSQSSSEFIELLELTDDIATSLQS</sequence>
<proteinExistence type="predicted"/>